<name>A0A812JCU5_9DINO</name>
<comment type="similarity">
    <text evidence="4">Belongs to the metallo-beta-lactamase superfamily. Glyoxalase II family.</text>
</comment>
<feature type="chain" id="PRO_5032747274" description="hydroxyacylglutathione hydrolase" evidence="10">
    <location>
        <begin position="23"/>
        <end position="234"/>
    </location>
</feature>
<evidence type="ECO:0000313" key="13">
    <source>
        <dbReference type="Proteomes" id="UP000604046"/>
    </source>
</evidence>
<dbReference type="EMBL" id="CAJNDS010000408">
    <property type="protein sequence ID" value="CAE7203360.1"/>
    <property type="molecule type" value="Genomic_DNA"/>
</dbReference>
<comment type="pathway">
    <text evidence="3">Secondary metabolite metabolism; methylglyoxal degradation; (R)-lactate from methylglyoxal: step 2/2.</text>
</comment>
<dbReference type="InterPro" id="IPR035680">
    <property type="entry name" value="Clx_II_MBL"/>
</dbReference>
<evidence type="ECO:0000256" key="8">
    <source>
        <dbReference type="ARBA" id="ARBA00022833"/>
    </source>
</evidence>
<dbReference type="AlphaFoldDB" id="A0A812JCU5"/>
<evidence type="ECO:0000256" key="3">
    <source>
        <dbReference type="ARBA" id="ARBA00004963"/>
    </source>
</evidence>
<keyword evidence="7" id="KW-0378">Hydrolase</keyword>
<dbReference type="PANTHER" id="PTHR11935:SF94">
    <property type="entry name" value="TENZING NORGAY, ISOFORM C"/>
    <property type="match status" value="1"/>
</dbReference>
<dbReference type="Pfam" id="PF00753">
    <property type="entry name" value="Lactamase_B"/>
    <property type="match status" value="2"/>
</dbReference>
<dbReference type="EC" id="3.1.2.6" evidence="5"/>
<keyword evidence="10" id="KW-0732">Signal</keyword>
<evidence type="ECO:0000256" key="9">
    <source>
        <dbReference type="ARBA" id="ARBA00031044"/>
    </source>
</evidence>
<keyword evidence="13" id="KW-1185">Reference proteome</keyword>
<keyword evidence="8" id="KW-0862">Zinc</keyword>
<dbReference type="SUPFAM" id="SSF56281">
    <property type="entry name" value="Metallo-hydrolase/oxidoreductase"/>
    <property type="match status" value="1"/>
</dbReference>
<dbReference type="CDD" id="cd07723">
    <property type="entry name" value="hydroxyacylglutathione_hydrolase_MBL-fold"/>
    <property type="match status" value="1"/>
</dbReference>
<dbReference type="InterPro" id="IPR032282">
    <property type="entry name" value="HAGH_C"/>
</dbReference>
<keyword evidence="6" id="KW-0479">Metal-binding</keyword>
<dbReference type="Gene3D" id="3.60.15.10">
    <property type="entry name" value="Ribonuclease Z/Hydroxyacylglutathione hydrolase-like"/>
    <property type="match status" value="1"/>
</dbReference>
<organism evidence="12 13">
    <name type="scientific">Symbiodinium natans</name>
    <dbReference type="NCBI Taxonomy" id="878477"/>
    <lineage>
        <taxon>Eukaryota</taxon>
        <taxon>Sar</taxon>
        <taxon>Alveolata</taxon>
        <taxon>Dinophyceae</taxon>
        <taxon>Suessiales</taxon>
        <taxon>Symbiodiniaceae</taxon>
        <taxon>Symbiodinium</taxon>
    </lineage>
</organism>
<evidence type="ECO:0000256" key="4">
    <source>
        <dbReference type="ARBA" id="ARBA00006759"/>
    </source>
</evidence>
<evidence type="ECO:0000256" key="2">
    <source>
        <dbReference type="ARBA" id="ARBA00001947"/>
    </source>
</evidence>
<accession>A0A812JCU5</accession>
<dbReference type="SMART" id="SM00849">
    <property type="entry name" value="Lactamase_B"/>
    <property type="match status" value="1"/>
</dbReference>
<feature type="domain" description="Metallo-beta-lactamase" evidence="11">
    <location>
        <begin position="29"/>
        <end position="190"/>
    </location>
</feature>
<reference evidence="12" key="1">
    <citation type="submission" date="2021-02" db="EMBL/GenBank/DDBJ databases">
        <authorList>
            <person name="Dougan E. K."/>
            <person name="Rhodes N."/>
            <person name="Thang M."/>
            <person name="Chan C."/>
        </authorList>
    </citation>
    <scope>NUCLEOTIDE SEQUENCE</scope>
</reference>
<evidence type="ECO:0000256" key="7">
    <source>
        <dbReference type="ARBA" id="ARBA00022801"/>
    </source>
</evidence>
<evidence type="ECO:0000256" key="6">
    <source>
        <dbReference type="ARBA" id="ARBA00022723"/>
    </source>
</evidence>
<dbReference type="OrthoDB" id="438393at2759"/>
<comment type="catalytic activity">
    <reaction evidence="1">
        <text>an S-(2-hydroxyacyl)glutathione + H2O = a 2-hydroxy carboxylate + glutathione + H(+)</text>
        <dbReference type="Rhea" id="RHEA:21864"/>
        <dbReference type="ChEBI" id="CHEBI:15377"/>
        <dbReference type="ChEBI" id="CHEBI:15378"/>
        <dbReference type="ChEBI" id="CHEBI:57925"/>
        <dbReference type="ChEBI" id="CHEBI:58896"/>
        <dbReference type="ChEBI" id="CHEBI:71261"/>
        <dbReference type="EC" id="3.1.2.6"/>
    </reaction>
</comment>
<protein>
    <recommendedName>
        <fullName evidence="5">hydroxyacylglutathione hydrolase</fullName>
        <ecNumber evidence="5">3.1.2.6</ecNumber>
    </recommendedName>
    <alternativeName>
        <fullName evidence="9">Glyoxalase II</fullName>
    </alternativeName>
</protein>
<dbReference type="InterPro" id="IPR036866">
    <property type="entry name" value="RibonucZ/Hydroxyglut_hydro"/>
</dbReference>
<proteinExistence type="inferred from homology"/>
<dbReference type="GO" id="GO:0004416">
    <property type="term" value="F:hydroxyacylglutathione hydrolase activity"/>
    <property type="evidence" value="ECO:0007669"/>
    <property type="project" value="UniProtKB-EC"/>
</dbReference>
<dbReference type="Proteomes" id="UP000604046">
    <property type="component" value="Unassembled WGS sequence"/>
</dbReference>
<evidence type="ECO:0000259" key="11">
    <source>
        <dbReference type="SMART" id="SM00849"/>
    </source>
</evidence>
<comment type="caution">
    <text evidence="12">The sequence shown here is derived from an EMBL/GenBank/DDBJ whole genome shotgun (WGS) entry which is preliminary data.</text>
</comment>
<evidence type="ECO:0000313" key="12">
    <source>
        <dbReference type="EMBL" id="CAE7203360.1"/>
    </source>
</evidence>
<gene>
    <name evidence="12" type="primary">GLX2-2</name>
    <name evidence="12" type="ORF">SNAT2548_LOCUS6220</name>
</gene>
<comment type="cofactor">
    <cofactor evidence="2">
        <name>Zn(2+)</name>
        <dbReference type="ChEBI" id="CHEBI:29105"/>
    </cofactor>
</comment>
<feature type="signal peptide" evidence="10">
    <location>
        <begin position="1"/>
        <end position="22"/>
    </location>
</feature>
<dbReference type="InterPro" id="IPR001279">
    <property type="entry name" value="Metallo-B-lactamas"/>
</dbReference>
<evidence type="ECO:0000256" key="10">
    <source>
        <dbReference type="SAM" id="SignalP"/>
    </source>
</evidence>
<sequence length="234" mass="25711">MSCAVWQAAFVVLASPWYRCRACFRRATPVRYLLIDDAKKVAACVDPAEAHLVLAKAKEEGVQLVAVLTTHHHYDHAGGNEEMTKQVPGIRVYGGRLDNVAACTDPLEHSDKFNIGSIEVCALHTPGHTRGSICYHCYDATDNQGLVFTGDTLFVAGCGRMFESTPEDFHNSLVNVLGALPPETQVYVGHEYTVKNLQFAVAVDAANKDLEQMLGWAQEQKAHTAVSGERVRRK</sequence>
<evidence type="ECO:0000256" key="1">
    <source>
        <dbReference type="ARBA" id="ARBA00001623"/>
    </source>
</evidence>
<evidence type="ECO:0000256" key="5">
    <source>
        <dbReference type="ARBA" id="ARBA00011917"/>
    </source>
</evidence>
<dbReference type="Pfam" id="PF16123">
    <property type="entry name" value="HAGH_C"/>
    <property type="match status" value="1"/>
</dbReference>
<dbReference type="GO" id="GO:0046872">
    <property type="term" value="F:metal ion binding"/>
    <property type="evidence" value="ECO:0007669"/>
    <property type="project" value="UniProtKB-KW"/>
</dbReference>
<dbReference type="PANTHER" id="PTHR11935">
    <property type="entry name" value="BETA LACTAMASE DOMAIN"/>
    <property type="match status" value="1"/>
</dbReference>